<dbReference type="Gene3D" id="3.30.70.1450">
    <property type="entry name" value="Regulator of K+ conductance, C-terminal domain"/>
    <property type="match status" value="1"/>
</dbReference>
<dbReference type="SUPFAM" id="SSF116726">
    <property type="entry name" value="TrkA C-terminal domain-like"/>
    <property type="match status" value="1"/>
</dbReference>
<evidence type="ECO:0000259" key="2">
    <source>
        <dbReference type="PROSITE" id="PS51202"/>
    </source>
</evidence>
<dbReference type="PROSITE" id="PS51202">
    <property type="entry name" value="RCK_C"/>
    <property type="match status" value="1"/>
</dbReference>
<feature type="compositionally biased region" description="Gly residues" evidence="1">
    <location>
        <begin position="170"/>
        <end position="183"/>
    </location>
</feature>
<dbReference type="Proteomes" id="UP000828924">
    <property type="component" value="Chromosome"/>
</dbReference>
<proteinExistence type="predicted"/>
<dbReference type="InterPro" id="IPR026278">
    <property type="entry name" value="KhtT"/>
</dbReference>
<accession>A0ABY3WFP7</accession>
<reference evidence="3 4" key="1">
    <citation type="submission" date="2021-03" db="EMBL/GenBank/DDBJ databases">
        <title>Complete genome of Streptomyces formicae strain 1H-GS9 (DSM 100524).</title>
        <authorList>
            <person name="Atanasov K.E."/>
            <person name="Altabella T."/>
            <person name="Ferrer A."/>
        </authorList>
    </citation>
    <scope>NUCLEOTIDE SEQUENCE [LARGE SCALE GENOMIC DNA]</scope>
    <source>
        <strain evidence="3 4">1H-GS9</strain>
    </source>
</reference>
<name>A0ABY3WFP7_9ACTN</name>
<evidence type="ECO:0000313" key="4">
    <source>
        <dbReference type="Proteomes" id="UP000828924"/>
    </source>
</evidence>
<gene>
    <name evidence="3" type="ORF">J4032_00675</name>
</gene>
<dbReference type="InterPro" id="IPR036721">
    <property type="entry name" value="RCK_C_sf"/>
</dbReference>
<dbReference type="Pfam" id="PF02080">
    <property type="entry name" value="TrkA_C"/>
    <property type="match status" value="1"/>
</dbReference>
<dbReference type="EMBL" id="CP071872">
    <property type="protein sequence ID" value="UNM10222.1"/>
    <property type="molecule type" value="Genomic_DNA"/>
</dbReference>
<evidence type="ECO:0000313" key="3">
    <source>
        <dbReference type="EMBL" id="UNM10222.1"/>
    </source>
</evidence>
<keyword evidence="4" id="KW-1185">Reference proteome</keyword>
<feature type="region of interest" description="Disordered" evidence="1">
    <location>
        <begin position="150"/>
        <end position="183"/>
    </location>
</feature>
<dbReference type="InterPro" id="IPR058776">
    <property type="entry name" value="KhtT-like_N"/>
</dbReference>
<protein>
    <submittedName>
        <fullName evidence="3">Cation:proton antiporter regulatory subunit</fullName>
    </submittedName>
</protein>
<dbReference type="InterPro" id="IPR006037">
    <property type="entry name" value="RCK_C"/>
</dbReference>
<feature type="domain" description="RCK C-terminal" evidence="2">
    <location>
        <begin position="71"/>
        <end position="155"/>
    </location>
</feature>
<sequence>MGTRRTSLPGVGTQYDFTTESGRRLSVVVHQDGRRFLGFYAADDPDASVASVPLSPDEAAALAHLIHPDAIDAVRTDGIDLVTERIPVSARSPYAGRRLGETRARTRTGASIVAVLRRTSAHPSPGPDFRFAIGDTLVAVGTREGVDGLAGIISGTGPETDVDNAEADGDGSGSGSGSGDAGG</sequence>
<feature type="compositionally biased region" description="Acidic residues" evidence="1">
    <location>
        <begin position="160"/>
        <end position="169"/>
    </location>
</feature>
<dbReference type="InterPro" id="IPR050144">
    <property type="entry name" value="AAE_transporter"/>
</dbReference>
<dbReference type="PANTHER" id="PTHR30445">
    <property type="entry name" value="K(+)_H(+) ANTIPORTER SUBUNIT KHTT"/>
    <property type="match status" value="1"/>
</dbReference>
<evidence type="ECO:0000256" key="1">
    <source>
        <dbReference type="SAM" id="MobiDB-lite"/>
    </source>
</evidence>
<dbReference type="PIRSF" id="PIRSF005028">
    <property type="entry name" value="KhtT"/>
    <property type="match status" value="1"/>
</dbReference>
<dbReference type="PANTHER" id="PTHR30445:SF8">
    <property type="entry name" value="K(+)_H(+) ANTIPORTER SUBUNIT KHTT"/>
    <property type="match status" value="1"/>
</dbReference>
<organism evidence="3 4">
    <name type="scientific">Streptomyces formicae</name>
    <dbReference type="NCBI Taxonomy" id="1616117"/>
    <lineage>
        <taxon>Bacteria</taxon>
        <taxon>Bacillati</taxon>
        <taxon>Actinomycetota</taxon>
        <taxon>Actinomycetes</taxon>
        <taxon>Kitasatosporales</taxon>
        <taxon>Streptomycetaceae</taxon>
        <taxon>Streptomyces</taxon>
    </lineage>
</organism>
<dbReference type="Pfam" id="PF25991">
    <property type="entry name" value="KhtT_N"/>
    <property type="match status" value="1"/>
</dbReference>